<dbReference type="PANTHER" id="PTHR16026">
    <property type="entry name" value="CARTILAGE ACIDIC PROTEIN 1"/>
    <property type="match status" value="1"/>
</dbReference>
<evidence type="ECO:0000313" key="3">
    <source>
        <dbReference type="EMBL" id="WRQ86574.1"/>
    </source>
</evidence>
<dbReference type="InterPro" id="IPR027039">
    <property type="entry name" value="Crtac1"/>
</dbReference>
<evidence type="ECO:0000313" key="4">
    <source>
        <dbReference type="Proteomes" id="UP000738431"/>
    </source>
</evidence>
<reference evidence="3 4" key="1">
    <citation type="submission" date="2023-12" db="EMBL/GenBank/DDBJ databases">
        <title>Description of an unclassified Opitutus bacterium of Verrucomicrobiota.</title>
        <authorList>
            <person name="Zhang D.-F."/>
        </authorList>
    </citation>
    <scope>NUCLEOTIDE SEQUENCE [LARGE SCALE GENOMIC DNA]</scope>
    <source>
        <strain evidence="3 4">WL0086</strain>
    </source>
</reference>
<dbReference type="SUPFAM" id="SSF69318">
    <property type="entry name" value="Integrin alpha N-terminal domain"/>
    <property type="match status" value="1"/>
</dbReference>
<keyword evidence="4" id="KW-1185">Reference proteome</keyword>
<name>A0ABZ1C7R4_9BACT</name>
<evidence type="ECO:0000259" key="2">
    <source>
        <dbReference type="Pfam" id="PF07593"/>
    </source>
</evidence>
<dbReference type="Proteomes" id="UP000738431">
    <property type="component" value="Chromosome"/>
</dbReference>
<organism evidence="3 4">
    <name type="scientific">Actomonas aquatica</name>
    <dbReference type="NCBI Taxonomy" id="2866162"/>
    <lineage>
        <taxon>Bacteria</taxon>
        <taxon>Pseudomonadati</taxon>
        <taxon>Verrucomicrobiota</taxon>
        <taxon>Opitutia</taxon>
        <taxon>Opitutales</taxon>
        <taxon>Opitutaceae</taxon>
        <taxon>Actomonas</taxon>
    </lineage>
</organism>
<dbReference type="InterPro" id="IPR028994">
    <property type="entry name" value="Integrin_alpha_N"/>
</dbReference>
<dbReference type="InterPro" id="IPR011519">
    <property type="entry name" value="UnbV_ASPIC"/>
</dbReference>
<dbReference type="Pfam" id="PF07593">
    <property type="entry name" value="UnbV_ASPIC"/>
    <property type="match status" value="1"/>
</dbReference>
<evidence type="ECO:0000256" key="1">
    <source>
        <dbReference type="ARBA" id="ARBA00022729"/>
    </source>
</evidence>
<accession>A0ABZ1C7R4</accession>
<protein>
    <submittedName>
        <fullName evidence="3">CRTAC1 family protein</fullName>
    </submittedName>
</protein>
<dbReference type="InterPro" id="IPR013517">
    <property type="entry name" value="FG-GAP"/>
</dbReference>
<gene>
    <name evidence="3" type="ORF">K1X11_017315</name>
</gene>
<dbReference type="RefSeq" id="WP_221033034.1">
    <property type="nucleotide sequence ID" value="NZ_CP139781.1"/>
</dbReference>
<feature type="domain" description="ASPIC/UnbV" evidence="2">
    <location>
        <begin position="513"/>
        <end position="575"/>
    </location>
</feature>
<dbReference type="EMBL" id="CP139781">
    <property type="protein sequence ID" value="WRQ86574.1"/>
    <property type="molecule type" value="Genomic_DNA"/>
</dbReference>
<dbReference type="Gene3D" id="2.130.10.130">
    <property type="entry name" value="Integrin alpha, N-terminal"/>
    <property type="match status" value="3"/>
</dbReference>
<proteinExistence type="predicted"/>
<dbReference type="PANTHER" id="PTHR16026:SF0">
    <property type="entry name" value="CARTILAGE ACIDIC PROTEIN 1"/>
    <property type="match status" value="1"/>
</dbReference>
<dbReference type="Pfam" id="PF13517">
    <property type="entry name" value="FG-GAP_3"/>
    <property type="match status" value="2"/>
</dbReference>
<keyword evidence="1" id="KW-0732">Signal</keyword>
<sequence>MTWLALIGGTGALSAAAWWLLRLQDTDQAEARIHVSTAYTDEARADHSPVRFIDVTAPAGLVFRHGPPTRHRALPEDNGSGLAWGDYDGDGDPDLYLVNHPGIVPTVGWDSSGNRLYRNNGDGTFTDLTDIAGVADPAGFGMGATWIDYDNDGHLDLHVTNRGPNRLYRNLGDGTFIDVAVAAGVDDPGWGTGTAWGDYDRDGHLDFYLCNYVDYDSDGREPPPPPPGAAYEAPYTINSNAYDASPNRLFRNRGDGTFEDVTAATGVANPDGRSLAAFFCDLDGDGWLDLYVNNDVSANRLYRNSGADFGPDEPVFFLDLSAVTGTADGRGSMGLSVAETGDIDGTPDGLPDLFIAHWLAQENALYQSHVTATGKLEYLDKARPFRLGEISIDRVGWGSAFADLDRDGRIDLVVANGSTLERDDDRTRLVAEPLLLFMQDDGGFRDVAALAGPATSRAYTARGLALADYDGDGDLDLAFSQNQGDAVLLRNDTPRDDRQALVVHLDAPDARRFGARVMIESAGRRQWRWWGADVSYLSQHGPELIFGLGLAKSVERLEVQWADGRITTLTDLNAGSIRVTYPQP</sequence>